<dbReference type="PANTHER" id="PTHR14187">
    <property type="entry name" value="ALPHA KINASE/ELONGATION FACTOR 2 KINASE"/>
    <property type="match status" value="1"/>
</dbReference>
<evidence type="ECO:0000313" key="1">
    <source>
        <dbReference type="EMBL" id="AOR17344.1"/>
    </source>
</evidence>
<dbReference type="SUPFAM" id="SSF53067">
    <property type="entry name" value="Actin-like ATPase domain"/>
    <property type="match status" value="2"/>
</dbReference>
<dbReference type="Gene3D" id="3.30.420.40">
    <property type="match status" value="2"/>
</dbReference>
<accession>A0A1C9U2Y1</accession>
<evidence type="ECO:0000313" key="2">
    <source>
        <dbReference type="EMBL" id="OWF52450.1"/>
    </source>
</evidence>
<dbReference type="PANTHER" id="PTHR14187:SF5">
    <property type="entry name" value="HEAT SHOCK 70 KDA PROTEIN 12A"/>
    <property type="match status" value="1"/>
</dbReference>
<keyword evidence="3" id="KW-1185">Reference proteome</keyword>
<organism evidence="1">
    <name type="scientific">Mizuhopecten yessoensis</name>
    <name type="common">Japanese scallop</name>
    <name type="synonym">Patinopecten yessoensis</name>
    <dbReference type="NCBI Taxonomy" id="6573"/>
    <lineage>
        <taxon>Eukaryota</taxon>
        <taxon>Metazoa</taxon>
        <taxon>Spiralia</taxon>
        <taxon>Lophotrochozoa</taxon>
        <taxon>Mollusca</taxon>
        <taxon>Bivalvia</taxon>
        <taxon>Autobranchia</taxon>
        <taxon>Pteriomorphia</taxon>
        <taxon>Pectinida</taxon>
        <taxon>Pectinoidea</taxon>
        <taxon>Pectinidae</taxon>
        <taxon>Mizuhopecten</taxon>
    </lineage>
</organism>
<dbReference type="Proteomes" id="UP000242188">
    <property type="component" value="Unassembled WGS sequence"/>
</dbReference>
<proteinExistence type="evidence at transcript level"/>
<dbReference type="EMBL" id="NEDP02001799">
    <property type="protein sequence ID" value="OWF52450.1"/>
    <property type="molecule type" value="Genomic_DNA"/>
</dbReference>
<name>A0A1C9U2Y1_MIZYE</name>
<gene>
    <name evidence="2" type="ORF">KP79_PYT12245</name>
</gene>
<reference evidence="2 3" key="2">
    <citation type="journal article" date="2017" name="Nat. Ecol. Evol.">
        <title>Scallop genome provides insights into evolution of bilaterian karyotype and development.</title>
        <authorList>
            <person name="Wang S."/>
            <person name="Zhang J."/>
            <person name="Jiao W."/>
            <person name="Li J."/>
            <person name="Xun X."/>
            <person name="Sun Y."/>
            <person name="Guo X."/>
            <person name="Huan P."/>
            <person name="Dong B."/>
            <person name="Zhang L."/>
            <person name="Hu X."/>
            <person name="Sun X."/>
            <person name="Wang J."/>
            <person name="Zhao C."/>
            <person name="Wang Y."/>
            <person name="Wang D."/>
            <person name="Huang X."/>
            <person name="Wang R."/>
            <person name="Lv J."/>
            <person name="Li Y."/>
            <person name="Zhang Z."/>
            <person name="Liu B."/>
            <person name="Lu W."/>
            <person name="Hui Y."/>
            <person name="Liang J."/>
            <person name="Zhou Z."/>
            <person name="Hou R."/>
            <person name="Li X."/>
            <person name="Liu Y."/>
            <person name="Li H."/>
            <person name="Ning X."/>
            <person name="Lin Y."/>
            <person name="Zhao L."/>
            <person name="Xing Q."/>
            <person name="Dou J."/>
            <person name="Li Y."/>
            <person name="Mao J."/>
            <person name="Guo H."/>
            <person name="Dou H."/>
            <person name="Li T."/>
            <person name="Mu C."/>
            <person name="Jiang W."/>
            <person name="Fu Q."/>
            <person name="Fu X."/>
            <person name="Miao Y."/>
            <person name="Liu J."/>
            <person name="Yu Q."/>
            <person name="Li R."/>
            <person name="Liao H."/>
            <person name="Li X."/>
            <person name="Kong Y."/>
            <person name="Jiang Z."/>
            <person name="Chourrout D."/>
            <person name="Li R."/>
            <person name="Bao Z."/>
        </authorList>
    </citation>
    <scope>NUCLEOTIDE SEQUENCE [LARGE SCALE GENOMIC DNA]</scope>
    <source>
        <strain evidence="2 3">PY_sf001</strain>
    </source>
</reference>
<protein>
    <submittedName>
        <fullName evidence="1 2">Heat shock 70 kDa protein</fullName>
    </submittedName>
</protein>
<dbReference type="InterPro" id="IPR043129">
    <property type="entry name" value="ATPase_NBD"/>
</dbReference>
<dbReference type="OrthoDB" id="2963168at2759"/>
<dbReference type="STRING" id="6573.A0A1C9U2Y1"/>
<reference evidence="1" key="1">
    <citation type="journal article" date="2016" name="Fish Shellfish Immunol.">
        <title>Hsp70 gene expansions in the scallop (Patinopecten yessoensis) genome and their expression regulation after exposure to the toxic dinoflagellate Alexandrium catenella.</title>
        <authorList>
            <person name="Cheng J."/>
            <person name="Xun X."/>
            <person name="Kong Y."/>
            <person name="Wang S."/>
            <person name="Yang Z."/>
            <person name="Li Y."/>
            <person name="Kong D."/>
            <person name="Wang S."/>
            <person name="Zhang L."/>
            <person name="Hu X."/>
            <person name="Bao Z."/>
        </authorList>
    </citation>
    <scope>NUCLEOTIDE SEQUENCE</scope>
    <source>
        <strain evidence="1">PYE.3601.16.HSPA12</strain>
    </source>
</reference>
<dbReference type="AlphaFoldDB" id="A0A1C9U2Y1"/>
<keyword evidence="1" id="KW-0346">Stress response</keyword>
<evidence type="ECO:0000313" key="3">
    <source>
        <dbReference type="Proteomes" id="UP000242188"/>
    </source>
</evidence>
<dbReference type="CDD" id="cd10229">
    <property type="entry name" value="ASKHA_NBD_HSP70_HSPA12"/>
    <property type="match status" value="1"/>
</dbReference>
<sequence length="617" mass="68905">MASKKTLPKLKTDPKIKYKPPGCIDATRLGIQKKHMKDTPYILVAAIDFGTTFSGYAFSTQYEYKRSPLKVSNMNWTAASGNLLSLKTSTCILFKPDGSFHSFGFDAEDKYADLLDQQKHQSWYFFRRFKMSLYEQDITRTMKISDQNGRDMLAMNVFSSSIRFLKEHLLAKCQERGTEVLMSDIRWVLTMPAIWSDKAKQFMRECAEKAGIPGPQLVMSLEAEAAALYCKYLPVSDMTVGKAGNISIFKPGAKYMVLDVGGGTVDITVHQVEDGLQLKEIHMANGGDWGGTMVDTEFEKLLVNLLGHDVFEKFKRENVSDLLELQRSFETKKRCIHSSSDSKITFTLPCSLLDIFEEINPGKSVEDRVATSKDYANNLTWKSDKLRIKSDIAKTLFEPSVRKIIDHVKELLQKPEVADIDAIILVGGFAECPILHNELSTTFQNKRLVIPNQAGLAVLIGAVINGHELEAVTERISRLTYGVGASVPFVLGLHDPRLMVLGEDGMPLCANAFCTHVRVGNAVPVGLRGESQRYKVVSRDQKTLPVRLFTTKDTNPMYVLEEGVESIGELIVEMPDTTRGLDRGVDVVLTFGGAEIEVAAFDMHTQKETNAYFNFLG</sequence>
<dbReference type="EMBL" id="KX085087">
    <property type="protein sequence ID" value="AOR17344.1"/>
    <property type="molecule type" value="mRNA"/>
</dbReference>